<accession>A0ABY1KEN0</accession>
<reference evidence="1 2" key="1">
    <citation type="submission" date="2017-01" db="EMBL/GenBank/DDBJ databases">
        <authorList>
            <person name="Varghese N."/>
            <person name="Submissions S."/>
        </authorList>
    </citation>
    <scope>NUCLEOTIDE SEQUENCE [LARGE SCALE GENOMIC DNA]</scope>
    <source>
        <strain evidence="1 2">ATCC 23464</strain>
    </source>
</reference>
<evidence type="ECO:0008006" key="3">
    <source>
        <dbReference type="Google" id="ProtNLM"/>
    </source>
</evidence>
<evidence type="ECO:0000313" key="1">
    <source>
        <dbReference type="EMBL" id="SIR72006.1"/>
    </source>
</evidence>
<name>A0ABY1KEN0_9BACL</name>
<organism evidence="1 2">
    <name type="scientific">Paenibacillus macquariensis</name>
    <dbReference type="NCBI Taxonomy" id="948756"/>
    <lineage>
        <taxon>Bacteria</taxon>
        <taxon>Bacillati</taxon>
        <taxon>Bacillota</taxon>
        <taxon>Bacilli</taxon>
        <taxon>Bacillales</taxon>
        <taxon>Paenibacillaceae</taxon>
        <taxon>Paenibacillus</taxon>
    </lineage>
</organism>
<evidence type="ECO:0000313" key="2">
    <source>
        <dbReference type="Proteomes" id="UP000186666"/>
    </source>
</evidence>
<dbReference type="InterPro" id="IPR024984">
    <property type="entry name" value="DUF3888"/>
</dbReference>
<comment type="caution">
    <text evidence="1">The sequence shown here is derived from an EMBL/GenBank/DDBJ whole genome shotgun (WGS) entry which is preliminary data.</text>
</comment>
<dbReference type="EMBL" id="FTNK01000045">
    <property type="protein sequence ID" value="SIR72006.1"/>
    <property type="molecule type" value="Genomic_DNA"/>
</dbReference>
<keyword evidence="2" id="KW-1185">Reference proteome</keyword>
<protein>
    <recommendedName>
        <fullName evidence="3">DUF3888 domain-containing protein</fullName>
    </recommendedName>
</protein>
<proteinExistence type="predicted"/>
<gene>
    <name evidence="1" type="ORF">SAMN05421578_1456</name>
</gene>
<sequence length="128" mass="14794">MWWKGIILILAIGVTNFTITDCAKAYRSEESPSKYNADIQRNCLEEVLIFELRPKIMSVLKKEYDNYLIDSAHIIPIRKSDSYPQQEFILEGRVTKQDSTSDIVQITFKASTDGYQVSDFHAIRNKNN</sequence>
<dbReference type="Proteomes" id="UP000186666">
    <property type="component" value="Unassembled WGS sequence"/>
</dbReference>
<dbReference type="RefSeq" id="WP_076577116.1">
    <property type="nucleotide sequence ID" value="NZ_FTNK01000045.1"/>
</dbReference>
<dbReference type="Pfam" id="PF13027">
    <property type="entry name" value="DUF3888"/>
    <property type="match status" value="1"/>
</dbReference>